<protein>
    <submittedName>
        <fullName evidence="3">Na+-translocating ferredoxin:NAD+ oxidoreductase RnfD subunit</fullName>
    </submittedName>
</protein>
<dbReference type="RefSeq" id="WP_179614576.1">
    <property type="nucleotide sequence ID" value="NZ_CP059163.1"/>
</dbReference>
<feature type="transmembrane region" description="Helical" evidence="2">
    <location>
        <begin position="230"/>
        <end position="248"/>
    </location>
</feature>
<dbReference type="Proteomes" id="UP000516957">
    <property type="component" value="Unassembled WGS sequence"/>
</dbReference>
<feature type="transmembrane region" description="Helical" evidence="2">
    <location>
        <begin position="79"/>
        <end position="99"/>
    </location>
</feature>
<dbReference type="AlphaFoldDB" id="A0A7Y9EZA4"/>
<feature type="transmembrane region" description="Helical" evidence="2">
    <location>
        <begin position="260"/>
        <end position="277"/>
    </location>
</feature>
<evidence type="ECO:0000256" key="1">
    <source>
        <dbReference type="SAM" id="MobiDB-lite"/>
    </source>
</evidence>
<proteinExistence type="predicted"/>
<keyword evidence="2" id="KW-0472">Membrane</keyword>
<gene>
    <name evidence="3" type="ORF">BKA08_000952</name>
</gene>
<feature type="transmembrane region" description="Helical" evidence="2">
    <location>
        <begin position="163"/>
        <end position="184"/>
    </location>
</feature>
<feature type="transmembrane region" description="Helical" evidence="2">
    <location>
        <begin position="111"/>
        <end position="130"/>
    </location>
</feature>
<keyword evidence="2" id="KW-1133">Transmembrane helix</keyword>
<keyword evidence="2" id="KW-0812">Transmembrane</keyword>
<dbReference type="EMBL" id="JACCBE010000001">
    <property type="protein sequence ID" value="NYD56714.1"/>
    <property type="molecule type" value="Genomic_DNA"/>
</dbReference>
<reference evidence="3 4" key="1">
    <citation type="submission" date="2020-07" db="EMBL/GenBank/DDBJ databases">
        <title>Sequencing the genomes of 1000 actinobacteria strains.</title>
        <authorList>
            <person name="Klenk H.-P."/>
        </authorList>
    </citation>
    <scope>NUCLEOTIDE SEQUENCE [LARGE SCALE GENOMIC DNA]</scope>
    <source>
        <strain evidence="3 4">DSM 18965</strain>
    </source>
</reference>
<feature type="transmembrane region" description="Helical" evidence="2">
    <location>
        <begin position="49"/>
        <end position="72"/>
    </location>
</feature>
<name>A0A7Y9EZA4_9ACTN</name>
<feature type="region of interest" description="Disordered" evidence="1">
    <location>
        <begin position="347"/>
        <end position="371"/>
    </location>
</feature>
<feature type="transmembrane region" description="Helical" evidence="2">
    <location>
        <begin position="137"/>
        <end position="157"/>
    </location>
</feature>
<feature type="transmembrane region" description="Helical" evidence="2">
    <location>
        <begin position="323"/>
        <end position="341"/>
    </location>
</feature>
<feature type="transmembrane region" description="Helical" evidence="2">
    <location>
        <begin position="283"/>
        <end position="303"/>
    </location>
</feature>
<sequence length="503" mass="51975">MPATEPATAGRTVRLGGTDYPVRLPSPRDPRLHLAVTISTLQVLGQTVLGWQVSIAQILLCLGTCAAIEIVVVARESGVLAWPASALLTGNGVALVLRWNGTEHGDWWSLQGWYVFAATAALALLSKYVLRHRGRPLVNPSNLGLVVCFLVVGEDLVNPLDFWWGDLGPALLVVYAVLLAGALAVTRRLGLLAMSLAFWGVLGVGVGALALTGHCFSARWSTAPVCGADLWLVVLASPEVLVFMFFMITDPMTSPRDPRSRVAFGAAVAAACTLLIATAETEFGAKVGLLGGLVAVCALRPVLGWARERSAVPASPASPISRATVLALAAAFVPLVLVVGATTPAPTPTASASASDASTPSGARPAVTLPAPPEVGVSAEVESIRGGTAGLDAGEIATDLLAALAIEHRALEERDPAMAATALGATRLAATTDAIRAGVAPATYDVDAVELVLVRDPSDEQAVPRFGLHATGSVDGRPLDRVFVLEPADGVWLLVDEIDPAAA</sequence>
<organism evidence="3 4">
    <name type="scientific">Nocardioides marinisabuli</name>
    <dbReference type="NCBI Taxonomy" id="419476"/>
    <lineage>
        <taxon>Bacteria</taxon>
        <taxon>Bacillati</taxon>
        <taxon>Actinomycetota</taxon>
        <taxon>Actinomycetes</taxon>
        <taxon>Propionibacteriales</taxon>
        <taxon>Nocardioidaceae</taxon>
        <taxon>Nocardioides</taxon>
    </lineage>
</organism>
<evidence type="ECO:0000256" key="2">
    <source>
        <dbReference type="SAM" id="Phobius"/>
    </source>
</evidence>
<evidence type="ECO:0000313" key="4">
    <source>
        <dbReference type="Proteomes" id="UP000516957"/>
    </source>
</evidence>
<evidence type="ECO:0000313" key="3">
    <source>
        <dbReference type="EMBL" id="NYD56714.1"/>
    </source>
</evidence>
<feature type="compositionally biased region" description="Low complexity" evidence="1">
    <location>
        <begin position="347"/>
        <end position="361"/>
    </location>
</feature>
<feature type="transmembrane region" description="Helical" evidence="2">
    <location>
        <begin position="191"/>
        <end position="210"/>
    </location>
</feature>
<comment type="caution">
    <text evidence="3">The sequence shown here is derived from an EMBL/GenBank/DDBJ whole genome shotgun (WGS) entry which is preliminary data.</text>
</comment>
<accession>A0A7Y9EZA4</accession>
<keyword evidence="4" id="KW-1185">Reference proteome</keyword>